<feature type="transmembrane region" description="Helical" evidence="2">
    <location>
        <begin position="67"/>
        <end position="86"/>
    </location>
</feature>
<dbReference type="InterPro" id="IPR000070">
    <property type="entry name" value="Pectinesterase_cat"/>
</dbReference>
<proteinExistence type="predicted"/>
<keyword evidence="2" id="KW-1133">Transmembrane helix</keyword>
<keyword evidence="1" id="KW-0378">Hydrolase</keyword>
<protein>
    <submittedName>
        <fullName evidence="4">Pectinesterase/pectinesterase inhibitor 28</fullName>
    </submittedName>
</protein>
<evidence type="ECO:0000259" key="3">
    <source>
        <dbReference type="Pfam" id="PF01095"/>
    </source>
</evidence>
<keyword evidence="2" id="KW-0812">Transmembrane</keyword>
<dbReference type="Pfam" id="PF01095">
    <property type="entry name" value="Pectinesterase"/>
    <property type="match status" value="1"/>
</dbReference>
<evidence type="ECO:0000256" key="2">
    <source>
        <dbReference type="SAM" id="Phobius"/>
    </source>
</evidence>
<evidence type="ECO:0000256" key="1">
    <source>
        <dbReference type="ARBA" id="ARBA00022801"/>
    </source>
</evidence>
<feature type="domain" description="Pectinesterase catalytic" evidence="3">
    <location>
        <begin position="15"/>
        <end position="55"/>
    </location>
</feature>
<organism evidence="4 5">
    <name type="scientific">Canna indica</name>
    <name type="common">Indian-shot</name>
    <dbReference type="NCBI Taxonomy" id="4628"/>
    <lineage>
        <taxon>Eukaryota</taxon>
        <taxon>Viridiplantae</taxon>
        <taxon>Streptophyta</taxon>
        <taxon>Embryophyta</taxon>
        <taxon>Tracheophyta</taxon>
        <taxon>Spermatophyta</taxon>
        <taxon>Magnoliopsida</taxon>
        <taxon>Liliopsida</taxon>
        <taxon>Zingiberales</taxon>
        <taxon>Cannaceae</taxon>
        <taxon>Canna</taxon>
    </lineage>
</organism>
<dbReference type="GO" id="GO:0042545">
    <property type="term" value="P:cell wall modification"/>
    <property type="evidence" value="ECO:0007669"/>
    <property type="project" value="InterPro"/>
</dbReference>
<dbReference type="Proteomes" id="UP001327560">
    <property type="component" value="Chromosome 1"/>
</dbReference>
<dbReference type="GO" id="GO:0030599">
    <property type="term" value="F:pectinesterase activity"/>
    <property type="evidence" value="ECO:0007669"/>
    <property type="project" value="InterPro"/>
</dbReference>
<dbReference type="EMBL" id="CP136890">
    <property type="protein sequence ID" value="WOK93531.1"/>
    <property type="molecule type" value="Genomic_DNA"/>
</dbReference>
<gene>
    <name evidence="4" type="ORF">Cni_G02231</name>
</gene>
<evidence type="ECO:0000313" key="5">
    <source>
        <dbReference type="Proteomes" id="UP001327560"/>
    </source>
</evidence>
<accession>A0AAQ3JPC3</accession>
<keyword evidence="2" id="KW-0472">Membrane</keyword>
<sequence>MPSKYVIYVRASRKMIEKVNLLMYGDGQRKTMVSMNENYVNGFTTINTATFNKQNQAASSSSNQPQLLLLLLLLLLINHIFFFFFFTPSVCI</sequence>
<reference evidence="4 5" key="1">
    <citation type="submission" date="2023-10" db="EMBL/GenBank/DDBJ databases">
        <title>Chromosome-scale genome assembly provides insights into flower coloration mechanisms of Canna indica.</title>
        <authorList>
            <person name="Li C."/>
        </authorList>
    </citation>
    <scope>NUCLEOTIDE SEQUENCE [LARGE SCALE GENOMIC DNA]</scope>
    <source>
        <tissue evidence="4">Flower</tissue>
    </source>
</reference>
<name>A0AAQ3JPC3_9LILI</name>
<dbReference type="AlphaFoldDB" id="A0AAQ3JPC3"/>
<keyword evidence="5" id="KW-1185">Reference proteome</keyword>
<evidence type="ECO:0000313" key="4">
    <source>
        <dbReference type="EMBL" id="WOK93531.1"/>
    </source>
</evidence>